<name>A0ABY5DSZ4_9ACTN</name>
<keyword evidence="2" id="KW-1185">Reference proteome</keyword>
<sequence length="346" mass="37358">MAPAFTIDETRTAGLLFGEELALGLVEPAALHVPEVRRAVRGLLVPSGLSRRFQRAQLRRGRLSWQQDVVAPYVAARRAVLGDAAEGRPKLVVRVDGFPHHEAYGAAPGRTTEDAAAVHAVLAGAGVPYLMSVLPRVPDRPLDRSADAWREHDAAERDLLADLRRDGVAFALQGLDHRTRSGKASSPSEFSGLKRAELDERLDTAQEALRDAALHADVFVAPWDRFDASAWAALAARFDIVCGGAPTIETLGFHAGPSWRGDAVWLPSYPPLDGTAAELLPVVRELVEAQTALWIPLTLRWDRECAAGLDGLRALCELLAAEQVARSWDDLLLAIRASHAVGTLAA</sequence>
<reference evidence="1 2" key="1">
    <citation type="submission" date="2022-06" db="EMBL/GenBank/DDBJ databases">
        <title>Paraconexibacter antarcticus.</title>
        <authorList>
            <person name="Kim C.S."/>
        </authorList>
    </citation>
    <scope>NUCLEOTIDE SEQUENCE [LARGE SCALE GENOMIC DNA]</scope>
    <source>
        <strain evidence="1 2">02-257</strain>
    </source>
</reference>
<dbReference type="InterPro" id="IPR018763">
    <property type="entry name" value="DUF2334"/>
</dbReference>
<gene>
    <name evidence="1" type="ORF">NBH00_21005</name>
</gene>
<accession>A0ABY5DSZ4</accession>
<dbReference type="RefSeq" id="WP_254570531.1">
    <property type="nucleotide sequence ID" value="NZ_CP098502.1"/>
</dbReference>
<dbReference type="Proteomes" id="UP001056035">
    <property type="component" value="Chromosome"/>
</dbReference>
<organism evidence="1 2">
    <name type="scientific">Paraconexibacter antarcticus</name>
    <dbReference type="NCBI Taxonomy" id="2949664"/>
    <lineage>
        <taxon>Bacteria</taxon>
        <taxon>Bacillati</taxon>
        <taxon>Actinomycetota</taxon>
        <taxon>Thermoleophilia</taxon>
        <taxon>Solirubrobacterales</taxon>
        <taxon>Paraconexibacteraceae</taxon>
        <taxon>Paraconexibacter</taxon>
    </lineage>
</organism>
<proteinExistence type="predicted"/>
<dbReference type="EMBL" id="CP098502">
    <property type="protein sequence ID" value="UTI63810.1"/>
    <property type="molecule type" value="Genomic_DNA"/>
</dbReference>
<dbReference type="Pfam" id="PF10096">
    <property type="entry name" value="DUF2334"/>
    <property type="match status" value="1"/>
</dbReference>
<evidence type="ECO:0000313" key="1">
    <source>
        <dbReference type="EMBL" id="UTI63810.1"/>
    </source>
</evidence>
<protein>
    <submittedName>
        <fullName evidence="1">DUF2334 domain-containing protein</fullName>
    </submittedName>
</protein>
<evidence type="ECO:0000313" key="2">
    <source>
        <dbReference type="Proteomes" id="UP001056035"/>
    </source>
</evidence>